<reference evidence="1" key="2">
    <citation type="submission" date="2017-10" db="EMBL/GenBank/DDBJ databases">
        <title>Ladona fulva Genome sequencing and assembly.</title>
        <authorList>
            <person name="Murali S."/>
            <person name="Richards S."/>
            <person name="Bandaranaike D."/>
            <person name="Bellair M."/>
            <person name="Blankenburg K."/>
            <person name="Chao H."/>
            <person name="Dinh H."/>
            <person name="Doddapaneni H."/>
            <person name="Dugan-Rocha S."/>
            <person name="Elkadiri S."/>
            <person name="Gnanaolivu R."/>
            <person name="Hernandez B."/>
            <person name="Skinner E."/>
            <person name="Javaid M."/>
            <person name="Lee S."/>
            <person name="Li M."/>
            <person name="Ming W."/>
            <person name="Munidasa M."/>
            <person name="Muniz J."/>
            <person name="Nguyen L."/>
            <person name="Hughes D."/>
            <person name="Osuji N."/>
            <person name="Pu L.-L."/>
            <person name="Puazo M."/>
            <person name="Qu C."/>
            <person name="Quiroz J."/>
            <person name="Raj R."/>
            <person name="Weissenberger G."/>
            <person name="Xin Y."/>
            <person name="Zou X."/>
            <person name="Han Y."/>
            <person name="Worley K."/>
            <person name="Muzny D."/>
            <person name="Gibbs R."/>
        </authorList>
    </citation>
    <scope>NUCLEOTIDE SEQUENCE</scope>
    <source>
        <strain evidence="1">Sampled in the wild</strain>
    </source>
</reference>
<proteinExistence type="predicted"/>
<evidence type="ECO:0000313" key="1">
    <source>
        <dbReference type="EMBL" id="KAG8227430.1"/>
    </source>
</evidence>
<organism evidence="1 2">
    <name type="scientific">Ladona fulva</name>
    <name type="common">Scarce chaser dragonfly</name>
    <name type="synonym">Libellula fulva</name>
    <dbReference type="NCBI Taxonomy" id="123851"/>
    <lineage>
        <taxon>Eukaryota</taxon>
        <taxon>Metazoa</taxon>
        <taxon>Ecdysozoa</taxon>
        <taxon>Arthropoda</taxon>
        <taxon>Hexapoda</taxon>
        <taxon>Insecta</taxon>
        <taxon>Pterygota</taxon>
        <taxon>Palaeoptera</taxon>
        <taxon>Odonata</taxon>
        <taxon>Epiprocta</taxon>
        <taxon>Anisoptera</taxon>
        <taxon>Libelluloidea</taxon>
        <taxon>Libellulidae</taxon>
        <taxon>Ladona</taxon>
    </lineage>
</organism>
<reference evidence="1" key="1">
    <citation type="submission" date="2013-04" db="EMBL/GenBank/DDBJ databases">
        <authorList>
            <person name="Qu J."/>
            <person name="Murali S.C."/>
            <person name="Bandaranaike D."/>
            <person name="Bellair M."/>
            <person name="Blankenburg K."/>
            <person name="Chao H."/>
            <person name="Dinh H."/>
            <person name="Doddapaneni H."/>
            <person name="Downs B."/>
            <person name="Dugan-Rocha S."/>
            <person name="Elkadiri S."/>
            <person name="Gnanaolivu R.D."/>
            <person name="Hernandez B."/>
            <person name="Javaid M."/>
            <person name="Jayaseelan J.C."/>
            <person name="Lee S."/>
            <person name="Li M."/>
            <person name="Ming W."/>
            <person name="Munidasa M."/>
            <person name="Muniz J."/>
            <person name="Nguyen L."/>
            <person name="Ongeri F."/>
            <person name="Osuji N."/>
            <person name="Pu L.-L."/>
            <person name="Puazo M."/>
            <person name="Qu C."/>
            <person name="Quiroz J."/>
            <person name="Raj R."/>
            <person name="Weissenberger G."/>
            <person name="Xin Y."/>
            <person name="Zou X."/>
            <person name="Han Y."/>
            <person name="Richards S."/>
            <person name="Worley K."/>
            <person name="Muzny D."/>
            <person name="Gibbs R."/>
        </authorList>
    </citation>
    <scope>NUCLEOTIDE SEQUENCE</scope>
    <source>
        <strain evidence="1">Sampled in the wild</strain>
    </source>
</reference>
<dbReference type="OrthoDB" id="8189292at2759"/>
<comment type="caution">
    <text evidence="1">The sequence shown here is derived from an EMBL/GenBank/DDBJ whole genome shotgun (WGS) entry which is preliminary data.</text>
</comment>
<evidence type="ECO:0000313" key="2">
    <source>
        <dbReference type="Proteomes" id="UP000792457"/>
    </source>
</evidence>
<dbReference type="EMBL" id="KZ308322">
    <property type="protein sequence ID" value="KAG8227430.1"/>
    <property type="molecule type" value="Genomic_DNA"/>
</dbReference>
<sequence length="103" mass="11193">MPSGLGTSYRSLADDVYRSTTVAENKFSVIDSVKKAFSFNTSPARRTDTVILHTDVEQSEEPTAIISSCIMSIGTTAGYDFKPLDSNLILTGGFPSLRDCYTL</sequence>
<accession>A0A8K0K528</accession>
<gene>
    <name evidence="1" type="ORF">J437_LFUL000439</name>
</gene>
<dbReference type="Proteomes" id="UP000792457">
    <property type="component" value="Unassembled WGS sequence"/>
</dbReference>
<dbReference type="AlphaFoldDB" id="A0A8K0K528"/>
<protein>
    <submittedName>
        <fullName evidence="1">Uncharacterized protein</fullName>
    </submittedName>
</protein>
<name>A0A8K0K528_LADFU</name>
<keyword evidence="2" id="KW-1185">Reference proteome</keyword>